<dbReference type="PROSITE" id="PS50893">
    <property type="entry name" value="ABC_TRANSPORTER_2"/>
    <property type="match status" value="1"/>
</dbReference>
<comment type="caution">
    <text evidence="5">The sequence shown here is derived from an EMBL/GenBank/DDBJ whole genome shotgun (WGS) entry which is preliminary data.</text>
</comment>
<organism evidence="5 6">
    <name type="scientific">Gracilariopsis chorda</name>
    <dbReference type="NCBI Taxonomy" id="448386"/>
    <lineage>
        <taxon>Eukaryota</taxon>
        <taxon>Rhodophyta</taxon>
        <taxon>Florideophyceae</taxon>
        <taxon>Rhodymeniophycidae</taxon>
        <taxon>Gracilariales</taxon>
        <taxon>Gracilariaceae</taxon>
        <taxon>Gracilariopsis</taxon>
    </lineage>
</organism>
<feature type="domain" description="ABC transporter" evidence="4">
    <location>
        <begin position="74"/>
        <end position="318"/>
    </location>
</feature>
<evidence type="ECO:0000313" key="5">
    <source>
        <dbReference type="EMBL" id="PXF44614.1"/>
    </source>
</evidence>
<gene>
    <name evidence="5" type="ORF">BWQ96_05609</name>
</gene>
<dbReference type="InterPro" id="IPR003439">
    <property type="entry name" value="ABC_transporter-like_ATP-bd"/>
</dbReference>
<dbReference type="STRING" id="448386.A0A2V3IR87"/>
<reference evidence="5 6" key="1">
    <citation type="journal article" date="2018" name="Mol. Biol. Evol.">
        <title>Analysis of the draft genome of the red seaweed Gracilariopsis chorda provides insights into genome size evolution in Rhodophyta.</title>
        <authorList>
            <person name="Lee J."/>
            <person name="Yang E.C."/>
            <person name="Graf L."/>
            <person name="Yang J.H."/>
            <person name="Qiu H."/>
            <person name="Zel Zion U."/>
            <person name="Chan C.X."/>
            <person name="Stephens T.G."/>
            <person name="Weber A.P.M."/>
            <person name="Boo G.H."/>
            <person name="Boo S.M."/>
            <person name="Kim K.M."/>
            <person name="Shin Y."/>
            <person name="Jung M."/>
            <person name="Lee S.J."/>
            <person name="Yim H.S."/>
            <person name="Lee J.H."/>
            <person name="Bhattacharya D."/>
            <person name="Yoon H.S."/>
        </authorList>
    </citation>
    <scope>NUCLEOTIDE SEQUENCE [LARGE SCALE GENOMIC DNA]</scope>
    <source>
        <strain evidence="5 6">SKKU-2015</strain>
        <tissue evidence="5">Whole body</tissue>
    </source>
</reference>
<dbReference type="EMBL" id="NBIV01000085">
    <property type="protein sequence ID" value="PXF44614.1"/>
    <property type="molecule type" value="Genomic_DNA"/>
</dbReference>
<keyword evidence="2" id="KW-0547">Nucleotide-binding</keyword>
<name>A0A2V3IR87_9FLOR</name>
<dbReference type="SUPFAM" id="SSF52540">
    <property type="entry name" value="P-loop containing nucleoside triphosphate hydrolases"/>
    <property type="match status" value="1"/>
</dbReference>
<accession>A0A2V3IR87</accession>
<keyword evidence="3 5" id="KW-0067">ATP-binding</keyword>
<dbReference type="Proteomes" id="UP000247409">
    <property type="component" value="Unassembled WGS sequence"/>
</dbReference>
<dbReference type="GO" id="GO:0016887">
    <property type="term" value="F:ATP hydrolysis activity"/>
    <property type="evidence" value="ECO:0007669"/>
    <property type="project" value="InterPro"/>
</dbReference>
<dbReference type="SMART" id="SM00382">
    <property type="entry name" value="AAA"/>
    <property type="match status" value="1"/>
</dbReference>
<dbReference type="PANTHER" id="PTHR43582">
    <property type="entry name" value="LINEARMYCIN RESISTANCE ATP-BINDING PROTEIN LNRL"/>
    <property type="match status" value="1"/>
</dbReference>
<evidence type="ECO:0000256" key="3">
    <source>
        <dbReference type="ARBA" id="ARBA00022840"/>
    </source>
</evidence>
<dbReference type="CDD" id="cd03263">
    <property type="entry name" value="ABC_subfamily_A"/>
    <property type="match status" value="1"/>
</dbReference>
<dbReference type="Gene3D" id="3.40.50.300">
    <property type="entry name" value="P-loop containing nucleotide triphosphate hydrolases"/>
    <property type="match status" value="1"/>
</dbReference>
<evidence type="ECO:0000256" key="2">
    <source>
        <dbReference type="ARBA" id="ARBA00022741"/>
    </source>
</evidence>
<dbReference type="Pfam" id="PF00005">
    <property type="entry name" value="ABC_tran"/>
    <property type="match status" value="1"/>
</dbReference>
<evidence type="ECO:0000259" key="4">
    <source>
        <dbReference type="PROSITE" id="PS50893"/>
    </source>
</evidence>
<proteinExistence type="predicted"/>
<protein>
    <recommendedName>
        <fullName evidence="1">Probable ATP-dependent transporter ycf16</fullName>
    </recommendedName>
</protein>
<dbReference type="OrthoDB" id="10255969at2759"/>
<dbReference type="PANTHER" id="PTHR43582:SF5">
    <property type="entry name" value="ABC TRANSPORTER"/>
    <property type="match status" value="1"/>
</dbReference>
<dbReference type="InterPro" id="IPR003593">
    <property type="entry name" value="AAA+_ATPase"/>
</dbReference>
<evidence type="ECO:0000256" key="1">
    <source>
        <dbReference type="ARBA" id="ARBA00014334"/>
    </source>
</evidence>
<dbReference type="InterPro" id="IPR027417">
    <property type="entry name" value="P-loop_NTPase"/>
</dbReference>
<keyword evidence="6" id="KW-1185">Reference proteome</keyword>
<dbReference type="AlphaFoldDB" id="A0A2V3IR87"/>
<sequence>MPAAEMTAFACPLPLGNSSVIYCFPEIGCRESLPTRMPFGPTFAVKTSPRMLFDIFRKPKHIDLELLAQDHPAVRVSNLRKTFKKRVKGSGSKKKHDLTITAVDDLSFTVPRGKILGLLGPNSSGKTTTMRCMATLSAPDSGSIQYYGIDTVKEASTVRTMLGFVAQSAGLDKVLTGREHLELFGGLAHLDSREKQSNIETLVELLDLEDFIDRQTGVYSGGVIRRLDLAIALLHQPPILILDEPTVGLDIETRRVIWDVLQSWRDDGGTIILSSHYLEEVDILSDHIVILEKGVMLAQGSSTELKASLGGDRITIRLNEFTTPEHAEAACNVLKQRGLAQAAIVNRLQNNAVELVVDPHNATIGAEIVQCLIEIGFERLFSFAQSKPSLDDVYLAATGRSLLDADVQAKEARSDKAVRQENMAK</sequence>
<evidence type="ECO:0000313" key="6">
    <source>
        <dbReference type="Proteomes" id="UP000247409"/>
    </source>
</evidence>
<dbReference type="GO" id="GO:0005524">
    <property type="term" value="F:ATP binding"/>
    <property type="evidence" value="ECO:0007669"/>
    <property type="project" value="UniProtKB-KW"/>
</dbReference>